<evidence type="ECO:0000256" key="2">
    <source>
        <dbReference type="ARBA" id="ARBA00022942"/>
    </source>
</evidence>
<proteinExistence type="inferred from homology"/>
<evidence type="ECO:0000313" key="4">
    <source>
        <dbReference type="EMBL" id="KAH6600710.1"/>
    </source>
</evidence>
<comment type="similarity">
    <text evidence="1">Belongs to the proteasome subunit S14 family.</text>
</comment>
<reference evidence="4 5" key="1">
    <citation type="submission" date="2021-02" db="EMBL/GenBank/DDBJ databases">
        <title>Variation within the Batrachochytrium salamandrivorans European outbreak.</title>
        <authorList>
            <person name="Kelly M."/>
            <person name="Pasmans F."/>
            <person name="Shea T.P."/>
            <person name="Munoz J.F."/>
            <person name="Carranza S."/>
            <person name="Cuomo C.A."/>
            <person name="Martel A."/>
        </authorList>
    </citation>
    <scope>NUCLEOTIDE SEQUENCE [LARGE SCALE GENOMIC DNA]</scope>
    <source>
        <strain evidence="4 5">AMFP18/2</strain>
    </source>
</reference>
<dbReference type="PROSITE" id="PS50250">
    <property type="entry name" value="PCI"/>
    <property type="match status" value="1"/>
</dbReference>
<keyword evidence="5" id="KW-1185">Reference proteome</keyword>
<evidence type="ECO:0000313" key="5">
    <source>
        <dbReference type="Proteomes" id="UP001648503"/>
    </source>
</evidence>
<accession>A0ABQ8FMD3</accession>
<dbReference type="Pfam" id="PF10075">
    <property type="entry name" value="CSN8_PSD8_EIF3K"/>
    <property type="match status" value="1"/>
</dbReference>
<dbReference type="EMBL" id="JAFCIX010000028">
    <property type="protein sequence ID" value="KAH6600710.1"/>
    <property type="molecule type" value="Genomic_DNA"/>
</dbReference>
<comment type="caution">
    <text evidence="4">The sequence shown here is derived from an EMBL/GenBank/DDBJ whole genome shotgun (WGS) entry which is preliminary data.</text>
</comment>
<sequence length="265" mass="29908">MTTAMNQATTALAALKKDLAASSPDLVKAGLSLSKLKVFLTEMSFLLPTGQPDPKEVLLARETLEIGALWSIRVEDIPSFERYFAQLKTYYTDFARFVPESPRYYMMIGLNLLRLLAQNRIAEFHTELETINTEHLVSNVYIKHSVQIEQCLMEGSYNKVWNARTNVPAEEYTFFINILMGTIRNEIASCSEKAYTTLPISDAVTLLYFQTADELLGFAKERGWNVNLTDKKIYFASTNGAVNDIPTASITHQTLGYAHELEQIV</sequence>
<dbReference type="PANTHER" id="PTHR12387:SF0">
    <property type="entry name" value="26S PROTEASOME NON-ATPASE REGULATORY SUBUNIT 8"/>
    <property type="match status" value="1"/>
</dbReference>
<name>A0ABQ8FMD3_9FUNG</name>
<dbReference type="Proteomes" id="UP001648503">
    <property type="component" value="Unassembled WGS sequence"/>
</dbReference>
<keyword evidence="2" id="KW-0647">Proteasome</keyword>
<gene>
    <name evidence="4" type="ORF">BASA50_002094</name>
</gene>
<dbReference type="InterPro" id="IPR006746">
    <property type="entry name" value="26S_Psome_Rpn12"/>
</dbReference>
<dbReference type="Gene3D" id="1.25.40.990">
    <property type="match status" value="1"/>
</dbReference>
<protein>
    <recommendedName>
        <fullName evidence="3">PCI domain-containing protein</fullName>
    </recommendedName>
</protein>
<dbReference type="InterPro" id="IPR033464">
    <property type="entry name" value="CSN8_PSD8_EIF3K"/>
</dbReference>
<organism evidence="4 5">
    <name type="scientific">Batrachochytrium salamandrivorans</name>
    <dbReference type="NCBI Taxonomy" id="1357716"/>
    <lineage>
        <taxon>Eukaryota</taxon>
        <taxon>Fungi</taxon>
        <taxon>Fungi incertae sedis</taxon>
        <taxon>Chytridiomycota</taxon>
        <taxon>Chytridiomycota incertae sedis</taxon>
        <taxon>Chytridiomycetes</taxon>
        <taxon>Rhizophydiales</taxon>
        <taxon>Rhizophydiales incertae sedis</taxon>
        <taxon>Batrachochytrium</taxon>
    </lineage>
</organism>
<feature type="domain" description="PCI" evidence="3">
    <location>
        <begin position="78"/>
        <end position="252"/>
    </location>
</feature>
<evidence type="ECO:0000259" key="3">
    <source>
        <dbReference type="PROSITE" id="PS50250"/>
    </source>
</evidence>
<dbReference type="PANTHER" id="PTHR12387">
    <property type="entry name" value="26S PROTEASOME NON-ATPASE REGULATORY SUBUNIT 8"/>
    <property type="match status" value="1"/>
</dbReference>
<dbReference type="InterPro" id="IPR000717">
    <property type="entry name" value="PCI_dom"/>
</dbReference>
<evidence type="ECO:0000256" key="1">
    <source>
        <dbReference type="ARBA" id="ARBA00009627"/>
    </source>
</evidence>